<reference evidence="2 3" key="1">
    <citation type="submission" date="2016-11" db="EMBL/GenBank/DDBJ databases">
        <authorList>
            <person name="Jaros S."/>
            <person name="Januszkiewicz K."/>
            <person name="Wedrychowicz H."/>
        </authorList>
    </citation>
    <scope>NUCLEOTIDE SEQUENCE [LARGE SCALE GENOMIC DNA]</scope>
    <source>
        <strain evidence="2 3">GAS499</strain>
    </source>
</reference>
<sequence length="305" mass="32996">MTIVLKKPGADAWTSGSGAFDLPDPTVLPPAPPLSKPKPIKLPTAKASMAKLVKKPAKRPKEQSSIAFPYMDLDTAITVARAFVENGGGARTRDQLAGALSQSPLSGAFIMKLSAARQFGLVDYVDGKFKLTDLGFSIVDKNELRAKPARVQAFLSVELYRKIYEDFKGKQLPPRPHGLEQTFVQMGVTQKQKTNARLAFDKSARQAGFSTLDPDRLIEPMLGGPGTSAATVVSPIKRPASFAGGGGPSLDPLIVGLLDRLPPPGESWSIEKRKKWLLTFEANLEMIYPAEERNADDLSAPKQDD</sequence>
<dbReference type="RefSeq" id="WP_154071089.1">
    <property type="nucleotide sequence ID" value="NZ_LT670844.1"/>
</dbReference>
<dbReference type="EMBL" id="LT670844">
    <property type="protein sequence ID" value="SHJ38674.1"/>
    <property type="molecule type" value="Genomic_DNA"/>
</dbReference>
<evidence type="ECO:0000313" key="2">
    <source>
        <dbReference type="EMBL" id="SHJ38674.1"/>
    </source>
</evidence>
<feature type="compositionally biased region" description="Pro residues" evidence="1">
    <location>
        <begin position="26"/>
        <end position="36"/>
    </location>
</feature>
<feature type="region of interest" description="Disordered" evidence="1">
    <location>
        <begin position="15"/>
        <end position="38"/>
    </location>
</feature>
<protein>
    <submittedName>
        <fullName evidence="2">Uncharacterized protein</fullName>
    </submittedName>
</protein>
<accession>A0A1M6IWC8</accession>
<dbReference type="OrthoDB" id="8236002at2"/>
<evidence type="ECO:0000256" key="1">
    <source>
        <dbReference type="SAM" id="MobiDB-lite"/>
    </source>
</evidence>
<evidence type="ECO:0000313" key="3">
    <source>
        <dbReference type="Proteomes" id="UP000189935"/>
    </source>
</evidence>
<gene>
    <name evidence="2" type="ORF">SAMN05444159_0481</name>
</gene>
<name>A0A1M6IWC8_9BRAD</name>
<organism evidence="2 3">
    <name type="scientific">Bradyrhizobium lablabi</name>
    <dbReference type="NCBI Taxonomy" id="722472"/>
    <lineage>
        <taxon>Bacteria</taxon>
        <taxon>Pseudomonadati</taxon>
        <taxon>Pseudomonadota</taxon>
        <taxon>Alphaproteobacteria</taxon>
        <taxon>Hyphomicrobiales</taxon>
        <taxon>Nitrobacteraceae</taxon>
        <taxon>Bradyrhizobium</taxon>
    </lineage>
</organism>
<proteinExistence type="predicted"/>
<dbReference type="AlphaFoldDB" id="A0A1M6IWC8"/>
<dbReference type="Proteomes" id="UP000189935">
    <property type="component" value="Chromosome I"/>
</dbReference>